<evidence type="ECO:0000256" key="1">
    <source>
        <dbReference type="SAM" id="MobiDB-lite"/>
    </source>
</evidence>
<reference evidence="2 3" key="1">
    <citation type="submission" date="2019-04" db="EMBL/GenBank/DDBJ databases">
        <title>Comparative genomics and transcriptomics to analyze fruiting body development in filamentous ascomycetes.</title>
        <authorList>
            <consortium name="DOE Joint Genome Institute"/>
            <person name="Lutkenhaus R."/>
            <person name="Traeger S."/>
            <person name="Breuer J."/>
            <person name="Kuo A."/>
            <person name="Lipzen A."/>
            <person name="Pangilinan J."/>
            <person name="Dilworth D."/>
            <person name="Sandor L."/>
            <person name="Poggeler S."/>
            <person name="Barry K."/>
            <person name="Grigoriev I.V."/>
            <person name="Nowrousian M."/>
        </authorList>
    </citation>
    <scope>NUCLEOTIDE SEQUENCE [LARGE SCALE GENOMIC DNA]</scope>
    <source>
        <strain evidence="2 3">CBS 389.68</strain>
    </source>
</reference>
<dbReference type="Proteomes" id="UP000298138">
    <property type="component" value="Unassembled WGS sequence"/>
</dbReference>
<dbReference type="InParanoid" id="A0A4V3SJ96"/>
<dbReference type="GO" id="GO:0005634">
    <property type="term" value="C:nucleus"/>
    <property type="evidence" value="ECO:0007669"/>
    <property type="project" value="TreeGrafter"/>
</dbReference>
<accession>A0A4V3SJ96</accession>
<dbReference type="OrthoDB" id="5300823at2759"/>
<evidence type="ECO:0000313" key="2">
    <source>
        <dbReference type="EMBL" id="TGZ83155.1"/>
    </source>
</evidence>
<keyword evidence="3" id="KW-1185">Reference proteome</keyword>
<gene>
    <name evidence="2" type="ORF">EX30DRAFT_329188</name>
</gene>
<dbReference type="GO" id="GO:0005737">
    <property type="term" value="C:cytoplasm"/>
    <property type="evidence" value="ECO:0007669"/>
    <property type="project" value="TreeGrafter"/>
</dbReference>
<dbReference type="STRING" id="341454.A0A4V3SJ96"/>
<dbReference type="PANTHER" id="PTHR28040">
    <property type="entry name" value="PYRIDOXAMINE 5'-PHOSPHATE OXIDASE YLR456W HOMOLOG-RELATED"/>
    <property type="match status" value="1"/>
</dbReference>
<dbReference type="FunCoup" id="A0A4V3SJ96">
    <property type="interactions" value="33"/>
</dbReference>
<dbReference type="InterPro" id="IPR052841">
    <property type="entry name" value="PMP_oxidase-like"/>
</dbReference>
<dbReference type="PANTHER" id="PTHR28040:SF1">
    <property type="entry name" value="PYRIDOXAMINE 5'-PHOSPHATE OXIDASE YLR456W HOMOLOG-RELATED"/>
    <property type="match status" value="1"/>
</dbReference>
<dbReference type="AlphaFoldDB" id="A0A4V3SJ96"/>
<protein>
    <submittedName>
        <fullName evidence="2">Uncharacterized protein</fullName>
    </submittedName>
</protein>
<feature type="region of interest" description="Disordered" evidence="1">
    <location>
        <begin position="103"/>
        <end position="122"/>
    </location>
</feature>
<evidence type="ECO:0000313" key="3">
    <source>
        <dbReference type="Proteomes" id="UP000298138"/>
    </source>
</evidence>
<dbReference type="SUPFAM" id="SSF50475">
    <property type="entry name" value="FMN-binding split barrel"/>
    <property type="match status" value="1"/>
</dbReference>
<sequence>MSNELPSEVVTCLKNARYLHLATSDGLWPHVSLMNYTYLPAPSPDHALPPPPSSSPAASSGSTTSPIIILTLQPTARSTYNVLSNPRVSLLVHDWVSHRRTSLQTPVDPSHSLSPATTAPHTSSLQEMLTNLNTAALSSISATLFGYSTLLEPNSPAEQYYKKIHEENNPRGATDGRCYLEGEDVRVLVVRVAWARVADYKGFVRDWVGEGGEPEGINEWGVREVMS</sequence>
<proteinExistence type="predicted"/>
<dbReference type="EMBL" id="ML220114">
    <property type="protein sequence ID" value="TGZ83155.1"/>
    <property type="molecule type" value="Genomic_DNA"/>
</dbReference>
<organism evidence="2 3">
    <name type="scientific">Ascodesmis nigricans</name>
    <dbReference type="NCBI Taxonomy" id="341454"/>
    <lineage>
        <taxon>Eukaryota</taxon>
        <taxon>Fungi</taxon>
        <taxon>Dikarya</taxon>
        <taxon>Ascomycota</taxon>
        <taxon>Pezizomycotina</taxon>
        <taxon>Pezizomycetes</taxon>
        <taxon>Pezizales</taxon>
        <taxon>Ascodesmidaceae</taxon>
        <taxon>Ascodesmis</taxon>
    </lineage>
</organism>
<dbReference type="InterPro" id="IPR012349">
    <property type="entry name" value="Split_barrel_FMN-bd"/>
</dbReference>
<name>A0A4V3SJ96_9PEZI</name>
<dbReference type="Gene3D" id="2.30.110.10">
    <property type="entry name" value="Electron Transport, Fmn-binding Protein, Chain A"/>
    <property type="match status" value="1"/>
</dbReference>